<comment type="similarity">
    <text evidence="1">Belongs to the N(4)/N(6)-methyltransferase family.</text>
</comment>
<dbReference type="PRINTS" id="PR00505">
    <property type="entry name" value="D12N6MTFRASE"/>
</dbReference>
<dbReference type="GO" id="GO:0032259">
    <property type="term" value="P:methylation"/>
    <property type="evidence" value="ECO:0007669"/>
    <property type="project" value="UniProtKB-KW"/>
</dbReference>
<dbReference type="PANTHER" id="PTHR30481:SF4">
    <property type="entry name" value="SITE-SPECIFIC DNA-METHYLTRANSFERASE (ADENINE-SPECIFIC)"/>
    <property type="match status" value="1"/>
</dbReference>
<keyword evidence="9" id="KW-1185">Reference proteome</keyword>
<proteinExistence type="inferred from homology"/>
<accession>A0A443J1B4</accession>
<sequence length="282" mass="31641">MSITFEPVPPTAPVAPWLGGKRNLAKRICAILDATPCTTYAEPFVGMGGIFLRRSARPKAEVINDRGRDIANLFRILQRHYPQFLDTLRFQLTTRAEFERLIATDPDTLTDLERAGRFLYLQRTAFGGKVSGRTFGVTKERPGRFNLTTLEPMLEDLHARLSGVVVECLDWSAFIPRYDSEATLFYVDPPYWGCEDDYGKAMFSRADFARLADILGSIKGCFLLSINDVPEIRATFSAFRIVEVRTSYSVGTRNDTAGARAELLISNWPLPGCQNMPLRANS</sequence>
<dbReference type="InterPro" id="IPR012263">
    <property type="entry name" value="M_m6A_EcoRV"/>
</dbReference>
<evidence type="ECO:0000256" key="4">
    <source>
        <dbReference type="ARBA" id="ARBA00022679"/>
    </source>
</evidence>
<dbReference type="InterPro" id="IPR029063">
    <property type="entry name" value="SAM-dependent_MTases_sf"/>
</dbReference>
<dbReference type="GO" id="GO:1904047">
    <property type="term" value="F:S-adenosyl-L-methionine binding"/>
    <property type="evidence" value="ECO:0007669"/>
    <property type="project" value="TreeGrafter"/>
</dbReference>
<organism evidence="8 9">
    <name type="scientific">Paenirhodobacter populi</name>
    <dbReference type="NCBI Taxonomy" id="2306993"/>
    <lineage>
        <taxon>Bacteria</taxon>
        <taxon>Pseudomonadati</taxon>
        <taxon>Pseudomonadota</taxon>
        <taxon>Alphaproteobacteria</taxon>
        <taxon>Rhodobacterales</taxon>
        <taxon>Rhodobacter group</taxon>
        <taxon>Paenirhodobacter</taxon>
    </lineage>
</organism>
<dbReference type="RefSeq" id="WP_128268797.1">
    <property type="nucleotide sequence ID" value="NZ_SAUW01000003.1"/>
</dbReference>
<reference evidence="8 9" key="1">
    <citation type="submission" date="2019-01" db="EMBL/GenBank/DDBJ databases">
        <title>Sinorhodobacter populi sp. nov. isolated from the symptomatic bark tissue of Populus euramericana canker.</title>
        <authorList>
            <person name="Xu G."/>
        </authorList>
    </citation>
    <scope>NUCLEOTIDE SEQUENCE [LARGE SCALE GENOMIC DNA]</scope>
    <source>
        <strain evidence="8 9">2D-5</strain>
    </source>
</reference>
<evidence type="ECO:0000256" key="7">
    <source>
        <dbReference type="PIRSR" id="PIRSR000398-1"/>
    </source>
</evidence>
<dbReference type="PIRSF" id="PIRSF000398">
    <property type="entry name" value="M_m6A_EcoRV"/>
    <property type="match status" value="1"/>
</dbReference>
<comment type="catalytic activity">
    <reaction evidence="6">
        <text>a 2'-deoxyadenosine in DNA + S-adenosyl-L-methionine = an N(6)-methyl-2'-deoxyadenosine in DNA + S-adenosyl-L-homocysteine + H(+)</text>
        <dbReference type="Rhea" id="RHEA:15197"/>
        <dbReference type="Rhea" id="RHEA-COMP:12418"/>
        <dbReference type="Rhea" id="RHEA-COMP:12419"/>
        <dbReference type="ChEBI" id="CHEBI:15378"/>
        <dbReference type="ChEBI" id="CHEBI:57856"/>
        <dbReference type="ChEBI" id="CHEBI:59789"/>
        <dbReference type="ChEBI" id="CHEBI:90615"/>
        <dbReference type="ChEBI" id="CHEBI:90616"/>
        <dbReference type="EC" id="2.1.1.72"/>
    </reaction>
</comment>
<keyword evidence="4" id="KW-0808">Transferase</keyword>
<evidence type="ECO:0000313" key="8">
    <source>
        <dbReference type="EMBL" id="RWR14220.1"/>
    </source>
</evidence>
<feature type="binding site" evidence="7">
    <location>
        <position position="188"/>
    </location>
    <ligand>
        <name>S-adenosyl-L-methionine</name>
        <dbReference type="ChEBI" id="CHEBI:59789"/>
    </ligand>
</feature>
<evidence type="ECO:0000256" key="5">
    <source>
        <dbReference type="ARBA" id="ARBA00022691"/>
    </source>
</evidence>
<feature type="binding site" evidence="7">
    <location>
        <position position="65"/>
    </location>
    <ligand>
        <name>S-adenosyl-L-methionine</name>
        <dbReference type="ChEBI" id="CHEBI:59789"/>
    </ligand>
</feature>
<comment type="caution">
    <text evidence="8">The sequence shown here is derived from an EMBL/GenBank/DDBJ whole genome shotgun (WGS) entry which is preliminary data.</text>
</comment>
<evidence type="ECO:0000256" key="2">
    <source>
        <dbReference type="ARBA" id="ARBA00011900"/>
    </source>
</evidence>
<gene>
    <name evidence="8" type="ORF">D2T33_03095</name>
</gene>
<dbReference type="GO" id="GO:0006298">
    <property type="term" value="P:mismatch repair"/>
    <property type="evidence" value="ECO:0007669"/>
    <property type="project" value="TreeGrafter"/>
</dbReference>
<dbReference type="AlphaFoldDB" id="A0A443J1B4"/>
<dbReference type="SUPFAM" id="SSF53335">
    <property type="entry name" value="S-adenosyl-L-methionine-dependent methyltransferases"/>
    <property type="match status" value="1"/>
</dbReference>
<dbReference type="InterPro" id="IPR012327">
    <property type="entry name" value="MeTrfase_D12"/>
</dbReference>
<keyword evidence="3 8" id="KW-0489">Methyltransferase</keyword>
<evidence type="ECO:0000313" key="9">
    <source>
        <dbReference type="Proteomes" id="UP000285710"/>
    </source>
</evidence>
<dbReference type="InterPro" id="IPR023095">
    <property type="entry name" value="Ade_MeTrfase_dom_2"/>
</dbReference>
<dbReference type="Gene3D" id="3.40.50.150">
    <property type="entry name" value="Vaccinia Virus protein VP39"/>
    <property type="match status" value="1"/>
</dbReference>
<protein>
    <recommendedName>
        <fullName evidence="2">site-specific DNA-methyltransferase (adenine-specific)</fullName>
        <ecNumber evidence="2">2.1.1.72</ecNumber>
    </recommendedName>
</protein>
<reference evidence="8 9" key="2">
    <citation type="submission" date="2019-01" db="EMBL/GenBank/DDBJ databases">
        <authorList>
            <person name="Li Y."/>
        </authorList>
    </citation>
    <scope>NUCLEOTIDE SEQUENCE [LARGE SCALE GENOMIC DNA]</scope>
    <source>
        <strain evidence="8 9">2D-5</strain>
    </source>
</reference>
<keyword evidence="5" id="KW-0949">S-adenosyl-L-methionine</keyword>
<dbReference type="GO" id="GO:0009307">
    <property type="term" value="P:DNA restriction-modification system"/>
    <property type="evidence" value="ECO:0007669"/>
    <property type="project" value="InterPro"/>
</dbReference>
<evidence type="ECO:0000256" key="3">
    <source>
        <dbReference type="ARBA" id="ARBA00022603"/>
    </source>
</evidence>
<dbReference type="EC" id="2.1.1.72" evidence="2"/>
<dbReference type="Pfam" id="PF02086">
    <property type="entry name" value="MethyltransfD12"/>
    <property type="match status" value="1"/>
</dbReference>
<feature type="binding site" evidence="7">
    <location>
        <position position="17"/>
    </location>
    <ligand>
        <name>S-adenosyl-L-methionine</name>
        <dbReference type="ChEBI" id="CHEBI:59789"/>
    </ligand>
</feature>
<dbReference type="GO" id="GO:0043565">
    <property type="term" value="F:sequence-specific DNA binding"/>
    <property type="evidence" value="ECO:0007669"/>
    <property type="project" value="TreeGrafter"/>
</dbReference>
<feature type="binding site" evidence="7">
    <location>
        <position position="21"/>
    </location>
    <ligand>
        <name>S-adenosyl-L-methionine</name>
        <dbReference type="ChEBI" id="CHEBI:59789"/>
    </ligand>
</feature>
<name>A0A443J1B4_9RHOB</name>
<evidence type="ECO:0000256" key="1">
    <source>
        <dbReference type="ARBA" id="ARBA00006594"/>
    </source>
</evidence>
<dbReference type="PANTHER" id="PTHR30481">
    <property type="entry name" value="DNA ADENINE METHYLASE"/>
    <property type="match status" value="1"/>
</dbReference>
<dbReference type="Gene3D" id="1.10.1020.10">
    <property type="entry name" value="Adenine-specific Methyltransferase, Domain 2"/>
    <property type="match status" value="1"/>
</dbReference>
<dbReference type="GO" id="GO:0009007">
    <property type="term" value="F:site-specific DNA-methyltransferase (adenine-specific) activity"/>
    <property type="evidence" value="ECO:0007669"/>
    <property type="project" value="UniProtKB-EC"/>
</dbReference>
<evidence type="ECO:0000256" key="6">
    <source>
        <dbReference type="ARBA" id="ARBA00047942"/>
    </source>
</evidence>
<dbReference type="Proteomes" id="UP000285710">
    <property type="component" value="Unassembled WGS sequence"/>
</dbReference>
<dbReference type="EMBL" id="SAUW01000003">
    <property type="protein sequence ID" value="RWR14220.1"/>
    <property type="molecule type" value="Genomic_DNA"/>
</dbReference>